<dbReference type="AlphaFoldDB" id="A0A024G8H1"/>
<dbReference type="Gene3D" id="3.30.40.10">
    <property type="entry name" value="Zinc/RING finger domain, C3HC4 (zinc finger)"/>
    <property type="match status" value="1"/>
</dbReference>
<dbReference type="EMBL" id="CAIX01000045">
    <property type="protein sequence ID" value="CCI43171.1"/>
    <property type="molecule type" value="Genomic_DNA"/>
</dbReference>
<dbReference type="InterPro" id="IPR000306">
    <property type="entry name" value="Znf_FYVE"/>
</dbReference>
<gene>
    <name evidence="6" type="ORF">BN9_039550</name>
</gene>
<proteinExistence type="predicted"/>
<feature type="domain" description="FYVE-type" evidence="5">
    <location>
        <begin position="55"/>
        <end position="111"/>
    </location>
</feature>
<evidence type="ECO:0000259" key="5">
    <source>
        <dbReference type="PROSITE" id="PS50178"/>
    </source>
</evidence>
<sequence length="274" mass="30521">MFFGPTKSQKSPIRVMGCCQAFTHTQRHLLRTGIGIRYWRTMLSVPKNEKTLSPHAKASSCTCCKLKLSKSAVTIYHCGACQEIVCASCSLYYHRVPELEHDRPVRVCKSCKCIFQSQSPGDVTSCGNDLDPSILGAALEILASHSNQKHVKISYRFFVQSEAVNWLVDARVAESRSTASSLFLHLVEEGFVLAKPWSGSLRTAFYYLSDDPCAKSVPYECDSGIITEINKCSNCLQTYLESLNRTPGFCSIDCKTNALIKEDDSARIQQFCSQ</sequence>
<dbReference type="SUPFAM" id="SSF57903">
    <property type="entry name" value="FYVE/PHD zinc finger"/>
    <property type="match status" value="1"/>
</dbReference>
<evidence type="ECO:0000256" key="2">
    <source>
        <dbReference type="ARBA" id="ARBA00022771"/>
    </source>
</evidence>
<evidence type="ECO:0000313" key="6">
    <source>
        <dbReference type="EMBL" id="CCI43171.1"/>
    </source>
</evidence>
<evidence type="ECO:0000256" key="1">
    <source>
        <dbReference type="ARBA" id="ARBA00022723"/>
    </source>
</evidence>
<dbReference type="PROSITE" id="PS50178">
    <property type="entry name" value="ZF_FYVE"/>
    <property type="match status" value="1"/>
</dbReference>
<dbReference type="GO" id="GO:0008270">
    <property type="term" value="F:zinc ion binding"/>
    <property type="evidence" value="ECO:0007669"/>
    <property type="project" value="UniProtKB-KW"/>
</dbReference>
<name>A0A024G8H1_9STRA</name>
<evidence type="ECO:0000313" key="7">
    <source>
        <dbReference type="Proteomes" id="UP000053237"/>
    </source>
</evidence>
<keyword evidence="1" id="KW-0479">Metal-binding</keyword>
<reference evidence="6 7" key="1">
    <citation type="submission" date="2012-05" db="EMBL/GenBank/DDBJ databases">
        <title>Recombination and specialization in a pathogen metapopulation.</title>
        <authorList>
            <person name="Gardiner A."/>
            <person name="Kemen E."/>
            <person name="Schultz-Larsen T."/>
            <person name="MacLean D."/>
            <person name="Van Oosterhout C."/>
            <person name="Jones J.D.G."/>
        </authorList>
    </citation>
    <scope>NUCLEOTIDE SEQUENCE [LARGE SCALE GENOMIC DNA]</scope>
    <source>
        <strain evidence="6 7">Ac Nc2</strain>
    </source>
</reference>
<dbReference type="Pfam" id="PF01363">
    <property type="entry name" value="FYVE"/>
    <property type="match status" value="1"/>
</dbReference>
<keyword evidence="3" id="KW-0862">Zinc</keyword>
<dbReference type="InterPro" id="IPR013083">
    <property type="entry name" value="Znf_RING/FYVE/PHD"/>
</dbReference>
<evidence type="ECO:0000256" key="4">
    <source>
        <dbReference type="PROSITE-ProRule" id="PRU00091"/>
    </source>
</evidence>
<organism evidence="6 7">
    <name type="scientific">Albugo candida</name>
    <dbReference type="NCBI Taxonomy" id="65357"/>
    <lineage>
        <taxon>Eukaryota</taxon>
        <taxon>Sar</taxon>
        <taxon>Stramenopiles</taxon>
        <taxon>Oomycota</taxon>
        <taxon>Peronosporomycetes</taxon>
        <taxon>Albuginales</taxon>
        <taxon>Albuginaceae</taxon>
        <taxon>Albugo</taxon>
    </lineage>
</organism>
<evidence type="ECO:0000256" key="3">
    <source>
        <dbReference type="ARBA" id="ARBA00022833"/>
    </source>
</evidence>
<dbReference type="InterPro" id="IPR017455">
    <property type="entry name" value="Znf_FYVE-rel"/>
</dbReference>
<dbReference type="OrthoDB" id="68108at2759"/>
<keyword evidence="2 4" id="KW-0863">Zinc-finger</keyword>
<dbReference type="InterPro" id="IPR011011">
    <property type="entry name" value="Znf_FYVE_PHD"/>
</dbReference>
<dbReference type="Proteomes" id="UP000053237">
    <property type="component" value="Unassembled WGS sequence"/>
</dbReference>
<keyword evidence="7" id="KW-1185">Reference proteome</keyword>
<accession>A0A024G8H1</accession>
<comment type="caution">
    <text evidence="6">The sequence shown here is derived from an EMBL/GenBank/DDBJ whole genome shotgun (WGS) entry which is preliminary data.</text>
</comment>
<protein>
    <recommendedName>
        <fullName evidence="5">FYVE-type domain-containing protein</fullName>
    </recommendedName>
</protein>
<dbReference type="InParanoid" id="A0A024G8H1"/>